<dbReference type="AlphaFoldDB" id="A0A1S8YMS5"/>
<dbReference type="Pfam" id="PF11575">
    <property type="entry name" value="FhuF_C"/>
    <property type="match status" value="1"/>
</dbReference>
<dbReference type="STRING" id="1926881.BTJ39_11485"/>
<dbReference type="Proteomes" id="UP000190667">
    <property type="component" value="Unassembled WGS sequence"/>
</dbReference>
<dbReference type="PRINTS" id="PR01714">
    <property type="entry name" value="2FE2SRDCTASE"/>
</dbReference>
<dbReference type="EMBL" id="MRUL01000006">
    <property type="protein sequence ID" value="OON40046.1"/>
    <property type="molecule type" value="Genomic_DNA"/>
</dbReference>
<proteinExistence type="predicted"/>
<evidence type="ECO:0000313" key="3">
    <source>
        <dbReference type="EMBL" id="OON40046.1"/>
    </source>
</evidence>
<gene>
    <name evidence="3" type="ORF">BTJ39_11485</name>
</gene>
<dbReference type="InterPro" id="IPR022770">
    <property type="entry name" value="IucA/IucC-like_C"/>
</dbReference>
<dbReference type="GO" id="GO:0003824">
    <property type="term" value="F:catalytic activity"/>
    <property type="evidence" value="ECO:0007669"/>
    <property type="project" value="UniProtKB-ARBA"/>
</dbReference>
<sequence length="264" mass="30914">MATVNSQRYVPQKDSLIFIQHDRTLATALEERLASERPWMLDTFKLSERAPNGCIPLASWSQPEKFSHLSHLYAEFLYHNHPNAQREAKPLQSLWAQWYFGLCVPPLMLALLREERAIDCDPAFLHMEFHETGRPQAFWWHVREDQAARYMGPVQRIDRLIQRHLMPVVDAIESHGEINARLIWNNTGFLMHWFLGELTPQIGETLRVELEHMLFFSSTLPDGGHNPLYRTVIPREGEMQRRSCCQRYRIPDVERCGNCTLKPV</sequence>
<dbReference type="InterPro" id="IPR008090">
    <property type="entry name" value="Fe_iron_reduct"/>
</dbReference>
<dbReference type="RefSeq" id="WP_078002831.1">
    <property type="nucleotide sequence ID" value="NZ_MRUL01000006.1"/>
</dbReference>
<dbReference type="Pfam" id="PF06276">
    <property type="entry name" value="FhuF"/>
    <property type="match status" value="1"/>
</dbReference>
<organism evidence="3 4">
    <name type="scientific">Izhakiella australiensis</name>
    <dbReference type="NCBI Taxonomy" id="1926881"/>
    <lineage>
        <taxon>Bacteria</taxon>
        <taxon>Pseudomonadati</taxon>
        <taxon>Pseudomonadota</taxon>
        <taxon>Gammaproteobacteria</taxon>
        <taxon>Enterobacterales</taxon>
        <taxon>Erwiniaceae</taxon>
        <taxon>Izhakiella</taxon>
    </lineage>
</organism>
<protein>
    <submittedName>
        <fullName evidence="3">Hydroxamate siderophore iron reductase FhuF</fullName>
    </submittedName>
</protein>
<dbReference type="GO" id="GO:0051537">
    <property type="term" value="F:2 iron, 2 sulfur cluster binding"/>
    <property type="evidence" value="ECO:0007669"/>
    <property type="project" value="InterPro"/>
</dbReference>
<dbReference type="NCBIfam" id="TIGR03951">
    <property type="entry name" value="Fe_III_red_FhuF"/>
    <property type="match status" value="1"/>
</dbReference>
<accession>A0A1S8YMS5</accession>
<evidence type="ECO:0000259" key="2">
    <source>
        <dbReference type="Pfam" id="PF11575"/>
    </source>
</evidence>
<dbReference type="NCBIfam" id="NF007932">
    <property type="entry name" value="PRK10647.1"/>
    <property type="match status" value="1"/>
</dbReference>
<dbReference type="InterPro" id="IPR024726">
    <property type="entry name" value="FhuF_C"/>
</dbReference>
<name>A0A1S8YMS5_9GAMM</name>
<reference evidence="3 4" key="1">
    <citation type="submission" date="2016-12" db="EMBL/GenBank/DDBJ databases">
        <title>Izhakiella australiana sp. nov. of genus Izhakiella isolated from Australian desert.</title>
        <authorList>
            <person name="Ji M."/>
        </authorList>
    </citation>
    <scope>NUCLEOTIDE SEQUENCE [LARGE SCALE GENOMIC DNA]</scope>
    <source>
        <strain evidence="3 4">D4N98</strain>
    </source>
</reference>
<keyword evidence="4" id="KW-1185">Reference proteome</keyword>
<feature type="domain" description="Ferric siderophore reductase C-terminal" evidence="2">
    <location>
        <begin position="241"/>
        <end position="261"/>
    </location>
</feature>
<dbReference type="OrthoDB" id="5918327at2"/>
<evidence type="ECO:0000313" key="4">
    <source>
        <dbReference type="Proteomes" id="UP000190667"/>
    </source>
</evidence>
<evidence type="ECO:0000259" key="1">
    <source>
        <dbReference type="Pfam" id="PF06276"/>
    </source>
</evidence>
<feature type="domain" description="Aerobactin siderophore biosynthesis IucA/IucC-like C-terminal" evidence="1">
    <location>
        <begin position="93"/>
        <end position="238"/>
    </location>
</feature>
<comment type="caution">
    <text evidence="3">The sequence shown here is derived from an EMBL/GenBank/DDBJ whole genome shotgun (WGS) entry which is preliminary data.</text>
</comment>